<dbReference type="HOGENOM" id="CLU_106273_0_0_11"/>
<dbReference type="PATRIC" id="fig|33014.5.peg.569"/>
<accession>A0A0D5CFX0</accession>
<dbReference type="InterPro" id="IPR009937">
    <property type="entry name" value="Phage_holin_3_6"/>
</dbReference>
<dbReference type="Proteomes" id="UP000266634">
    <property type="component" value="Unassembled WGS sequence"/>
</dbReference>
<dbReference type="AlphaFoldDB" id="A0A0D5CFX0"/>
<dbReference type="EMBL" id="CP011043">
    <property type="protein sequence ID" value="AJW78175.1"/>
    <property type="molecule type" value="Genomic_DNA"/>
</dbReference>
<evidence type="ECO:0000313" key="4">
    <source>
        <dbReference type="Proteomes" id="UP000032604"/>
    </source>
</evidence>
<sequence length="138" mass="14912">MTDQDLNPKSKRSLVRLVADLPTLIVQLIKDEIESFKNELVTKLKHAGIGAGFLVVALFFAFIAFLVLVAAAILGLSEAFSPWLSALIVAGVFLLITAVLALLGIRWLKKGVPPTPEETVDSLKEDVDAVKGTGKYDH</sequence>
<organism evidence="2 4">
    <name type="scientific">Clavibacter michiganensis subsp. insidiosus</name>
    <dbReference type="NCBI Taxonomy" id="33014"/>
    <lineage>
        <taxon>Bacteria</taxon>
        <taxon>Bacillati</taxon>
        <taxon>Actinomycetota</taxon>
        <taxon>Actinomycetes</taxon>
        <taxon>Micrococcales</taxon>
        <taxon>Microbacteriaceae</taxon>
        <taxon>Clavibacter</taxon>
    </lineage>
</organism>
<gene>
    <name evidence="3" type="ORF">DZF93_15540</name>
    <name evidence="2" type="ORF">VO01_02705</name>
</gene>
<proteinExistence type="predicted"/>
<keyword evidence="1" id="KW-0472">Membrane</keyword>
<dbReference type="SUPFAM" id="SSF103473">
    <property type="entry name" value="MFS general substrate transporter"/>
    <property type="match status" value="1"/>
</dbReference>
<dbReference type="EMBL" id="QWEA01000901">
    <property type="protein sequence ID" value="RIJ11309.1"/>
    <property type="molecule type" value="Genomic_DNA"/>
</dbReference>
<feature type="transmembrane region" description="Helical" evidence="1">
    <location>
        <begin position="53"/>
        <end position="77"/>
    </location>
</feature>
<dbReference type="RefSeq" id="WP_045526674.1">
    <property type="nucleotide sequence ID" value="NZ_CP011043.1"/>
</dbReference>
<keyword evidence="1" id="KW-1133">Transmembrane helix</keyword>
<evidence type="ECO:0000313" key="3">
    <source>
        <dbReference type="EMBL" id="RIJ11309.1"/>
    </source>
</evidence>
<name>A0A0D5CFX0_9MICO</name>
<keyword evidence="1" id="KW-0812">Transmembrane</keyword>
<evidence type="ECO:0000313" key="2">
    <source>
        <dbReference type="EMBL" id="AJW78175.1"/>
    </source>
</evidence>
<protein>
    <submittedName>
        <fullName evidence="3">Phage holin family protein</fullName>
    </submittedName>
</protein>
<evidence type="ECO:0000256" key="1">
    <source>
        <dbReference type="SAM" id="Phobius"/>
    </source>
</evidence>
<evidence type="ECO:0000313" key="5">
    <source>
        <dbReference type="Proteomes" id="UP000266634"/>
    </source>
</evidence>
<dbReference type="Pfam" id="PF07332">
    <property type="entry name" value="Phage_holin_3_6"/>
    <property type="match status" value="1"/>
</dbReference>
<dbReference type="InterPro" id="IPR036259">
    <property type="entry name" value="MFS_trans_sf"/>
</dbReference>
<reference evidence="2 4" key="1">
    <citation type="journal article" date="2015" name="Genome Announc.">
        <title>Complete Genome Sequence of Clavibacter michiganensis subsp. insidiosus R1-1 Using PacBio Single-Molecule Real-Time Technology.</title>
        <authorList>
            <person name="Lu Y."/>
            <person name="Samac D.A."/>
            <person name="Glazebrook J."/>
            <person name="Ishimaru C.A."/>
        </authorList>
    </citation>
    <scope>NUCLEOTIDE SEQUENCE [LARGE SCALE GENOMIC DNA]</scope>
    <source>
        <strain evidence="2 4">R1-1</strain>
    </source>
</reference>
<feature type="transmembrane region" description="Helical" evidence="1">
    <location>
        <begin position="83"/>
        <end position="105"/>
    </location>
</feature>
<dbReference type="KEGG" id="cmh:VO01_02705"/>
<dbReference type="OrthoDB" id="5122083at2"/>
<reference evidence="3 5" key="2">
    <citation type="submission" date="2018-08" db="EMBL/GenBank/DDBJ databases">
        <title>Genome Sequence of Clavibacter michiganensis Subspecies type strains, and the Atypical Peach-Colored Strains Isolated from Tomato.</title>
        <authorList>
            <person name="Osdaghi E."/>
            <person name="Portier P."/>
            <person name="Briand M."/>
            <person name="Jacques M.-A."/>
        </authorList>
    </citation>
    <scope>NUCLEOTIDE SEQUENCE [LARGE SCALE GENOMIC DNA]</scope>
    <source>
        <strain evidence="3 5">CFBP 6488</strain>
    </source>
</reference>
<dbReference type="Proteomes" id="UP000032604">
    <property type="component" value="Chromosome"/>
</dbReference>